<feature type="transmembrane region" description="Helical" evidence="1">
    <location>
        <begin position="145"/>
        <end position="164"/>
    </location>
</feature>
<comment type="caution">
    <text evidence="2">The sequence shown here is derived from an EMBL/GenBank/DDBJ whole genome shotgun (WGS) entry which is preliminary data.</text>
</comment>
<organism evidence="2 3">
    <name type="scientific">Haloplanus ruber</name>
    <dbReference type="NCBI Taxonomy" id="869892"/>
    <lineage>
        <taxon>Archaea</taxon>
        <taxon>Methanobacteriati</taxon>
        <taxon>Methanobacteriota</taxon>
        <taxon>Stenosarchaea group</taxon>
        <taxon>Halobacteria</taxon>
        <taxon>Halobacteriales</taxon>
        <taxon>Haloferacaceae</taxon>
        <taxon>Haloplanus</taxon>
    </lineage>
</organism>
<evidence type="ECO:0000313" key="2">
    <source>
        <dbReference type="EMBL" id="MFD1633883.1"/>
    </source>
</evidence>
<feature type="transmembrane region" description="Helical" evidence="1">
    <location>
        <begin position="79"/>
        <end position="98"/>
    </location>
</feature>
<evidence type="ECO:0000256" key="1">
    <source>
        <dbReference type="SAM" id="Phobius"/>
    </source>
</evidence>
<dbReference type="AlphaFoldDB" id="A0ABD6CXE0"/>
<dbReference type="EMBL" id="JBHUDL010000010">
    <property type="protein sequence ID" value="MFD1633883.1"/>
    <property type="molecule type" value="Genomic_DNA"/>
</dbReference>
<dbReference type="Proteomes" id="UP001597075">
    <property type="component" value="Unassembled WGS sequence"/>
</dbReference>
<protein>
    <submittedName>
        <fullName evidence="2">Copper resistance protein CopD</fullName>
    </submittedName>
</protein>
<sequence length="167" mass="17277">MALVVPLSYIVHVVSAALWTGGVLYAVYAVLPAASTGDLSPAAFERSVDGLLQVTRWTGVALPLTGAYQLWLRYPLPRLFGTTAGHLVLGMAALWTVMNGLIELGVYRMCQAHGDPPGLGAYFTRGFAVGNDADVPTLAGVGRPYLLGAAALAALLLVDAALLAGGV</sequence>
<keyword evidence="3" id="KW-1185">Reference proteome</keyword>
<accession>A0ABD6CXE0</accession>
<name>A0ABD6CXE0_9EURY</name>
<proteinExistence type="predicted"/>
<keyword evidence="1" id="KW-0472">Membrane</keyword>
<dbReference type="RefSeq" id="WP_256404150.1">
    <property type="nucleotide sequence ID" value="NZ_CP187151.1"/>
</dbReference>
<keyword evidence="1" id="KW-0812">Transmembrane</keyword>
<evidence type="ECO:0000313" key="3">
    <source>
        <dbReference type="Proteomes" id="UP001597075"/>
    </source>
</evidence>
<feature type="transmembrane region" description="Helical" evidence="1">
    <location>
        <begin position="7"/>
        <end position="31"/>
    </location>
</feature>
<keyword evidence="1" id="KW-1133">Transmembrane helix</keyword>
<reference evidence="2 3" key="1">
    <citation type="journal article" date="2019" name="Int. J. Syst. Evol. Microbiol.">
        <title>The Global Catalogue of Microorganisms (GCM) 10K type strain sequencing project: providing services to taxonomists for standard genome sequencing and annotation.</title>
        <authorList>
            <consortium name="The Broad Institute Genomics Platform"/>
            <consortium name="The Broad Institute Genome Sequencing Center for Infectious Disease"/>
            <person name="Wu L."/>
            <person name="Ma J."/>
        </authorList>
    </citation>
    <scope>NUCLEOTIDE SEQUENCE [LARGE SCALE GENOMIC DNA]</scope>
    <source>
        <strain evidence="2 3">CGMCC 1.10594</strain>
    </source>
</reference>
<gene>
    <name evidence="2" type="ORF">ACFSBJ_09065</name>
</gene>